<dbReference type="RefSeq" id="WP_027032064.1">
    <property type="nucleotide sequence ID" value="NZ_CP033367.1"/>
</dbReference>
<organism evidence="1 2">
    <name type="scientific">Mesorhizobium loti R88b</name>
    <dbReference type="NCBI Taxonomy" id="935548"/>
    <lineage>
        <taxon>Bacteria</taxon>
        <taxon>Pseudomonadati</taxon>
        <taxon>Pseudomonadota</taxon>
        <taxon>Alphaproteobacteria</taxon>
        <taxon>Hyphomicrobiales</taxon>
        <taxon>Phyllobacteriaceae</taxon>
        <taxon>Mesorhizobium</taxon>
    </lineage>
</organism>
<dbReference type="Gene3D" id="3.30.1330.40">
    <property type="entry name" value="RutC-like"/>
    <property type="match status" value="1"/>
</dbReference>
<gene>
    <name evidence="1" type="ORF">EB235_05010</name>
</gene>
<dbReference type="Pfam" id="PF01042">
    <property type="entry name" value="Ribonuc_L-PSP"/>
    <property type="match status" value="1"/>
</dbReference>
<dbReference type="InterPro" id="IPR035959">
    <property type="entry name" value="RutC-like_sf"/>
</dbReference>
<dbReference type="PANTHER" id="PTHR43857">
    <property type="entry name" value="BLR7761 PROTEIN"/>
    <property type="match status" value="1"/>
</dbReference>
<dbReference type="SUPFAM" id="SSF55298">
    <property type="entry name" value="YjgF-like"/>
    <property type="match status" value="1"/>
</dbReference>
<protein>
    <submittedName>
        <fullName evidence="1">RidA family protein</fullName>
    </submittedName>
</protein>
<proteinExistence type="predicted"/>
<dbReference type="EMBL" id="CP033367">
    <property type="protein sequence ID" value="QKD00931.1"/>
    <property type="molecule type" value="Genomic_DNA"/>
</dbReference>
<dbReference type="AlphaFoldDB" id="A0A6M7WP97"/>
<name>A0A6M7WP97_RHILI</name>
<dbReference type="PANTHER" id="PTHR43857:SF1">
    <property type="entry name" value="YJGH FAMILY PROTEIN"/>
    <property type="match status" value="1"/>
</dbReference>
<reference evidence="1 2" key="1">
    <citation type="submission" date="2018-10" db="EMBL/GenBank/DDBJ databases">
        <authorList>
            <person name="Perry B.J."/>
            <person name="Sullivan J.T."/>
            <person name="Murphy R.J.T."/>
            <person name="Ramsay J.P."/>
            <person name="Ronson C.W."/>
        </authorList>
    </citation>
    <scope>NUCLEOTIDE SEQUENCE [LARGE SCALE GENOMIC DNA]</scope>
    <source>
        <strain evidence="1 2">R88b</strain>
    </source>
</reference>
<sequence length="133" mass="13869">MAIERLNPKGMHSNPAYSQGVALPASARIVLIGGQNGVDADGQIVGKGDIAAQTRQALANLAMVLEAGGARPENLVRLSIYIVGDADIRPAFGVWMAFWADRGPPPVVTGIRVLGLANPDFLIEIEGQAAVEA</sequence>
<accession>A0A6M7WP97</accession>
<dbReference type="CDD" id="cd00448">
    <property type="entry name" value="YjgF_YER057c_UK114_family"/>
    <property type="match status" value="1"/>
</dbReference>
<dbReference type="InterPro" id="IPR006175">
    <property type="entry name" value="YjgF/YER057c/UK114"/>
</dbReference>
<evidence type="ECO:0000313" key="1">
    <source>
        <dbReference type="EMBL" id="QKD00931.1"/>
    </source>
</evidence>
<dbReference type="Proteomes" id="UP000503017">
    <property type="component" value="Chromosome"/>
</dbReference>
<evidence type="ECO:0000313" key="2">
    <source>
        <dbReference type="Proteomes" id="UP000503017"/>
    </source>
</evidence>